<name>A0A511YQX6_9FLAO</name>
<evidence type="ECO:0000313" key="2">
    <source>
        <dbReference type="Proteomes" id="UP000321863"/>
    </source>
</evidence>
<sequence>MLYIHAVKGFTKALYFYYVNTGFGDKAMKMAQNVTEFFAHLQSDIMVGENLKFSPAFTTYYPEYFFKSLMNFR</sequence>
<comment type="caution">
    <text evidence="1">The sequence shown here is derived from an EMBL/GenBank/DDBJ whole genome shotgun (WGS) entry which is preliminary data.</text>
</comment>
<keyword evidence="2" id="KW-1185">Reference proteome</keyword>
<accession>A0A511YQX6</accession>
<gene>
    <name evidence="1" type="ORF">CHA01nite_33280</name>
</gene>
<reference evidence="1 2" key="1">
    <citation type="submission" date="2019-07" db="EMBL/GenBank/DDBJ databases">
        <title>Whole genome shotgun sequence of Chryseobacterium hagamense NBRC 105253.</title>
        <authorList>
            <person name="Hosoyama A."/>
            <person name="Uohara A."/>
            <person name="Ohji S."/>
            <person name="Ichikawa N."/>
        </authorList>
    </citation>
    <scope>NUCLEOTIDE SEQUENCE [LARGE SCALE GENOMIC DNA]</scope>
    <source>
        <strain evidence="1 2">NBRC 105253</strain>
    </source>
</reference>
<organism evidence="1 2">
    <name type="scientific">Chryseobacterium hagamense</name>
    <dbReference type="NCBI Taxonomy" id="395935"/>
    <lineage>
        <taxon>Bacteria</taxon>
        <taxon>Pseudomonadati</taxon>
        <taxon>Bacteroidota</taxon>
        <taxon>Flavobacteriia</taxon>
        <taxon>Flavobacteriales</taxon>
        <taxon>Weeksellaceae</taxon>
        <taxon>Chryseobacterium group</taxon>
        <taxon>Chryseobacterium</taxon>
    </lineage>
</organism>
<dbReference type="EMBL" id="BJYJ01000026">
    <property type="protein sequence ID" value="GEN77588.1"/>
    <property type="molecule type" value="Genomic_DNA"/>
</dbReference>
<dbReference type="AlphaFoldDB" id="A0A511YQX6"/>
<dbReference type="Proteomes" id="UP000321863">
    <property type="component" value="Unassembled WGS sequence"/>
</dbReference>
<protein>
    <submittedName>
        <fullName evidence="1">Uncharacterized protein</fullName>
    </submittedName>
</protein>
<evidence type="ECO:0000313" key="1">
    <source>
        <dbReference type="EMBL" id="GEN77588.1"/>
    </source>
</evidence>
<proteinExistence type="predicted"/>